<evidence type="ECO:0000313" key="1">
    <source>
        <dbReference type="EMBL" id="KAI5671288.1"/>
    </source>
</evidence>
<accession>A0ACC0BFC6</accession>
<reference evidence="2" key="1">
    <citation type="journal article" date="2023" name="Nat. Plants">
        <title>Single-cell RNA sequencing provides a high-resolution roadmap for understanding the multicellular compartmentation of specialized metabolism.</title>
        <authorList>
            <person name="Sun S."/>
            <person name="Shen X."/>
            <person name="Li Y."/>
            <person name="Li Y."/>
            <person name="Wang S."/>
            <person name="Li R."/>
            <person name="Zhang H."/>
            <person name="Shen G."/>
            <person name="Guo B."/>
            <person name="Wei J."/>
            <person name="Xu J."/>
            <person name="St-Pierre B."/>
            <person name="Chen S."/>
            <person name="Sun C."/>
        </authorList>
    </citation>
    <scope>NUCLEOTIDE SEQUENCE [LARGE SCALE GENOMIC DNA]</scope>
</reference>
<comment type="caution">
    <text evidence="1">The sequence shown here is derived from an EMBL/GenBank/DDBJ whole genome shotgun (WGS) entry which is preliminary data.</text>
</comment>
<proteinExistence type="predicted"/>
<organism evidence="1 2">
    <name type="scientific">Catharanthus roseus</name>
    <name type="common">Madagascar periwinkle</name>
    <name type="synonym">Vinca rosea</name>
    <dbReference type="NCBI Taxonomy" id="4058"/>
    <lineage>
        <taxon>Eukaryota</taxon>
        <taxon>Viridiplantae</taxon>
        <taxon>Streptophyta</taxon>
        <taxon>Embryophyta</taxon>
        <taxon>Tracheophyta</taxon>
        <taxon>Spermatophyta</taxon>
        <taxon>Magnoliopsida</taxon>
        <taxon>eudicotyledons</taxon>
        <taxon>Gunneridae</taxon>
        <taxon>Pentapetalae</taxon>
        <taxon>asterids</taxon>
        <taxon>lamiids</taxon>
        <taxon>Gentianales</taxon>
        <taxon>Apocynaceae</taxon>
        <taxon>Rauvolfioideae</taxon>
        <taxon>Vinceae</taxon>
        <taxon>Catharanthinae</taxon>
        <taxon>Catharanthus</taxon>
    </lineage>
</organism>
<evidence type="ECO:0000313" key="2">
    <source>
        <dbReference type="Proteomes" id="UP001060085"/>
    </source>
</evidence>
<dbReference type="Proteomes" id="UP001060085">
    <property type="component" value="Linkage Group LG03"/>
</dbReference>
<sequence length="398" mass="44734">MLPPLLLVTEMSNCDSYLSFRLQKFQDDVQMLGAKIKHYESGIKFLKGETNRLDDLILDMQVSLGKYHSDSEQKLENLDLPHDHSEEETIKNILRHANSAAGILCQLKTHHQVQASNIPWMKDVLGVVATLGKLLDDNLSRLLAAYLGVDTMLALVCKTETCVKALETYNDEGSIIKSSGLHGLGMSVGRSLDDQFLVICLENMSPYAGHFIADDPQRRLDLLKPKLPNGETPSGFLGFAVNMIYIDPTNLHFVTNNGRGLRETLFYHLFSSLQVYKTREDMLRAHPLISNGAISLDGGMIKNRVVFSLGNRKVMDVKFPIVSGKSHLPDNYAEIEKILKAAKWEKDRLLEDVRREEALLNQSKLNYEVKKQEYLKFLAESSSYAAQVGQNGRGLTPR</sequence>
<dbReference type="EMBL" id="CM044703">
    <property type="protein sequence ID" value="KAI5671288.1"/>
    <property type="molecule type" value="Genomic_DNA"/>
</dbReference>
<gene>
    <name evidence="1" type="ORF">M9H77_11652</name>
</gene>
<protein>
    <submittedName>
        <fullName evidence="1">Uncharacterized protein</fullName>
    </submittedName>
</protein>
<keyword evidence="2" id="KW-1185">Reference proteome</keyword>
<name>A0ACC0BFC6_CATRO</name>